<keyword evidence="6" id="KW-0472">Membrane</keyword>
<dbReference type="Pfam" id="PF13374">
    <property type="entry name" value="TPR_10"/>
    <property type="match status" value="1"/>
</dbReference>
<evidence type="ECO:0000256" key="1">
    <source>
        <dbReference type="ARBA" id="ARBA00004173"/>
    </source>
</evidence>
<dbReference type="SMART" id="SM00028">
    <property type="entry name" value="TPR"/>
    <property type="match status" value="4"/>
</dbReference>
<dbReference type="InterPro" id="IPR019734">
    <property type="entry name" value="TPR_rpt"/>
</dbReference>
<evidence type="ECO:0000256" key="2">
    <source>
        <dbReference type="ARBA" id="ARBA00004240"/>
    </source>
</evidence>
<evidence type="ECO:0000256" key="3">
    <source>
        <dbReference type="ARBA" id="ARBA00004370"/>
    </source>
</evidence>
<evidence type="ECO:0000256" key="6">
    <source>
        <dbReference type="ARBA" id="ARBA00023136"/>
    </source>
</evidence>
<evidence type="ECO:0000259" key="8">
    <source>
        <dbReference type="Pfam" id="PF13191"/>
    </source>
</evidence>
<comment type="caution">
    <text evidence="9">The sequence shown here is derived from an EMBL/GenBank/DDBJ whole genome shotgun (WGS) entry which is preliminary data.</text>
</comment>
<sequence length="1124" mass="125740">MDDALEPIRGLVHRVKGSLSRHRADGEYCGLRIVRDPKNADIDIVAVHGLGSEGFKSWVTVDPSQSKSHKSWLQELLAKDVPNARIMTYGYISDGGSFRYVIRNVLYGRALDMVKELGAQRCKDGTEKRPIFFIAHSLGGWIVKRALIISSEAADVELKDIELSTCGIAFFGTLSPGKPLSPSPLAHVIRRTTSGLNEDAKYSRRSLSMNSFELNESDSEWLEKQLEAFKAIMTNLPRLSFHETKKSEDSFVVKKTDAITGSDGDQIGLNATHSDLIKFHGRDSNYEAFISRFREMINSAGVSGLLDEKHKVFNLAVAPPLDFPTEDFSIPTKIPGEPGIVVGREDLLEQLHTILRPKNEIDKLQLSIATLWGPAGTGKTTLAKHYAETHRSDISFVIWVWAESWETVVASYLEFAESLVCHYSKKAPRDRVENDLGLTGIGEMLKVKSILELDTPTVKAVVRAVKDWLMRPENRGWLLILDNVDATFDIFDFIPLTLSGRIILTSRDKTCCPWGTELEVPVMTEAEAIELVKSTLGNEMANNPEELEAAKDVVKHLGYHPQSIAMLSSTIRHRDITISKYRKRLDAKFPLSFPGSNIDQSPVTTTILGISAMLSNSVIPVALFTTDLLKQASTNLSSNFPDVKLFQDLDHLNDVFQHLLNENFIQTPSSPTDSSSQSSSSSSFDSFILESEARNHVRRSLTQGGQVDHARIACTVCVDGIRRKESDSETLPEIHDFGRIMAPHAKTCYDDWATALEISPDNQVIAWEVLGNVCMTQGATEQAIGCFELSLRENKALSPIDRIQTSLSLATLLNQMGEFQRSQDILLDLDLLSIDKALGFRVAMARASTSAAQGELDDAESQYETLEHEQEQTLGPTDISTVNTVQRLAVTLEQLGKFEEAQALYRRVFISYKNLFGHAHPIALEALEDLANISRANNAIDDAESLYKQSVEIKTRSLGADHPSTAHAIQKLAVIDDLRGHYEEAGRKYRRALDIMSRSLNRAHPLYTTTLENMALSSRWHGRALQEDIPSPSSSRTIKPKSRDEDVMHETRRRTAFEEAERLYLEVVSIKRAARDVYSEREVLATASKLQEMYENEEFFEEGRRVKVDDLMLMFRDGRRRGTV</sequence>
<dbReference type="AlphaFoldDB" id="A0A8H7K846"/>
<evidence type="ECO:0000313" key="10">
    <source>
        <dbReference type="Proteomes" id="UP000616885"/>
    </source>
</evidence>
<keyword evidence="4" id="KW-0256">Endoplasmic reticulum</keyword>
<dbReference type="GO" id="GO:0005783">
    <property type="term" value="C:endoplasmic reticulum"/>
    <property type="evidence" value="ECO:0007669"/>
    <property type="project" value="UniProtKB-SubCell"/>
</dbReference>
<dbReference type="Pfam" id="PF13191">
    <property type="entry name" value="AAA_16"/>
    <property type="match status" value="1"/>
</dbReference>
<reference evidence="9" key="1">
    <citation type="submission" date="2020-10" db="EMBL/GenBank/DDBJ databases">
        <title>High-Quality Genome Resource of Clonostachys rosea strain S41 by Oxford Nanopore Long-Read Sequencing.</title>
        <authorList>
            <person name="Wang H."/>
        </authorList>
    </citation>
    <scope>NUCLEOTIDE SEQUENCE</scope>
    <source>
        <strain evidence="9">S41</strain>
    </source>
</reference>
<accession>A0A8H7K846</accession>
<proteinExistence type="predicted"/>
<dbReference type="Proteomes" id="UP000616885">
    <property type="component" value="Unassembled WGS sequence"/>
</dbReference>
<dbReference type="InterPro" id="IPR011990">
    <property type="entry name" value="TPR-like_helical_dom_sf"/>
</dbReference>
<dbReference type="SUPFAM" id="SSF48452">
    <property type="entry name" value="TPR-like"/>
    <property type="match status" value="2"/>
</dbReference>
<dbReference type="Gene3D" id="1.25.40.10">
    <property type="entry name" value="Tetratricopeptide repeat domain"/>
    <property type="match status" value="2"/>
</dbReference>
<dbReference type="SUPFAM" id="SSF52540">
    <property type="entry name" value="P-loop containing nucleoside triphosphate hydrolases"/>
    <property type="match status" value="1"/>
</dbReference>
<dbReference type="InterPro" id="IPR041664">
    <property type="entry name" value="AAA_16"/>
</dbReference>
<dbReference type="EMBL" id="JADCTT010000008">
    <property type="protein sequence ID" value="KAF9748945.1"/>
    <property type="molecule type" value="Genomic_DNA"/>
</dbReference>
<comment type="subcellular location">
    <subcellularLocation>
        <location evidence="2">Endoplasmic reticulum</location>
    </subcellularLocation>
    <subcellularLocation>
        <location evidence="3">Membrane</location>
    </subcellularLocation>
    <subcellularLocation>
        <location evidence="1">Mitochondrion</location>
    </subcellularLocation>
</comment>
<dbReference type="Pfam" id="PF13424">
    <property type="entry name" value="TPR_12"/>
    <property type="match status" value="1"/>
</dbReference>
<dbReference type="PANTHER" id="PTHR48182:SF2">
    <property type="entry name" value="PROTEIN SERAC1"/>
    <property type="match status" value="1"/>
</dbReference>
<gene>
    <name evidence="9" type="ORF">IM811_016740</name>
</gene>
<evidence type="ECO:0000256" key="4">
    <source>
        <dbReference type="ARBA" id="ARBA00022824"/>
    </source>
</evidence>
<organism evidence="9 10">
    <name type="scientific">Bionectria ochroleuca</name>
    <name type="common">Gliocladium roseum</name>
    <dbReference type="NCBI Taxonomy" id="29856"/>
    <lineage>
        <taxon>Eukaryota</taxon>
        <taxon>Fungi</taxon>
        <taxon>Dikarya</taxon>
        <taxon>Ascomycota</taxon>
        <taxon>Pezizomycotina</taxon>
        <taxon>Sordariomycetes</taxon>
        <taxon>Hypocreomycetidae</taxon>
        <taxon>Hypocreales</taxon>
        <taxon>Bionectriaceae</taxon>
        <taxon>Clonostachys</taxon>
    </lineage>
</organism>
<dbReference type="SUPFAM" id="SSF53474">
    <property type="entry name" value="alpha/beta-Hydrolases"/>
    <property type="match status" value="1"/>
</dbReference>
<protein>
    <recommendedName>
        <fullName evidence="8">Orc1-like AAA ATPase domain-containing protein</fullName>
    </recommendedName>
</protein>
<dbReference type="Gene3D" id="3.40.50.300">
    <property type="entry name" value="P-loop containing nucleotide triphosphate hydrolases"/>
    <property type="match status" value="1"/>
</dbReference>
<evidence type="ECO:0000313" key="9">
    <source>
        <dbReference type="EMBL" id="KAF9748945.1"/>
    </source>
</evidence>
<dbReference type="GO" id="GO:0016020">
    <property type="term" value="C:membrane"/>
    <property type="evidence" value="ECO:0007669"/>
    <property type="project" value="UniProtKB-SubCell"/>
</dbReference>
<feature type="compositionally biased region" description="Basic and acidic residues" evidence="7">
    <location>
        <begin position="1041"/>
        <end position="1052"/>
    </location>
</feature>
<evidence type="ECO:0000256" key="7">
    <source>
        <dbReference type="SAM" id="MobiDB-lite"/>
    </source>
</evidence>
<keyword evidence="5" id="KW-0496">Mitochondrion</keyword>
<name>A0A8H7K846_BIOOC</name>
<dbReference type="PANTHER" id="PTHR48182">
    <property type="entry name" value="PROTEIN SERAC1"/>
    <property type="match status" value="1"/>
</dbReference>
<feature type="region of interest" description="Disordered" evidence="7">
    <location>
        <begin position="1025"/>
        <end position="1052"/>
    </location>
</feature>
<evidence type="ECO:0000256" key="5">
    <source>
        <dbReference type="ARBA" id="ARBA00023128"/>
    </source>
</evidence>
<dbReference type="GO" id="GO:0005739">
    <property type="term" value="C:mitochondrion"/>
    <property type="evidence" value="ECO:0007669"/>
    <property type="project" value="UniProtKB-SubCell"/>
</dbReference>
<dbReference type="InterPro" id="IPR027417">
    <property type="entry name" value="P-loop_NTPase"/>
</dbReference>
<dbReference type="InterPro" id="IPR052374">
    <property type="entry name" value="SERAC1"/>
</dbReference>
<dbReference type="InterPro" id="IPR029058">
    <property type="entry name" value="AB_hydrolase_fold"/>
</dbReference>
<feature type="domain" description="Orc1-like AAA ATPase" evidence="8">
    <location>
        <begin position="341"/>
        <end position="485"/>
    </location>
</feature>